<accession>A0ABC8WTY5</accession>
<evidence type="ECO:0000313" key="4">
    <source>
        <dbReference type="Proteomes" id="UP001497457"/>
    </source>
</evidence>
<evidence type="ECO:0000256" key="1">
    <source>
        <dbReference type="SAM" id="MobiDB-lite"/>
    </source>
</evidence>
<organism evidence="3 4">
    <name type="scientific">Urochloa decumbens</name>
    <dbReference type="NCBI Taxonomy" id="240449"/>
    <lineage>
        <taxon>Eukaryota</taxon>
        <taxon>Viridiplantae</taxon>
        <taxon>Streptophyta</taxon>
        <taxon>Embryophyta</taxon>
        <taxon>Tracheophyta</taxon>
        <taxon>Spermatophyta</taxon>
        <taxon>Magnoliopsida</taxon>
        <taxon>Liliopsida</taxon>
        <taxon>Poales</taxon>
        <taxon>Poaceae</taxon>
        <taxon>PACMAD clade</taxon>
        <taxon>Panicoideae</taxon>
        <taxon>Panicodae</taxon>
        <taxon>Paniceae</taxon>
        <taxon>Melinidinae</taxon>
        <taxon>Urochloa</taxon>
    </lineage>
</organism>
<dbReference type="InterPro" id="IPR009769">
    <property type="entry name" value="EDR2_C"/>
</dbReference>
<protein>
    <recommendedName>
        <fullName evidence="2">Protein ENHANCED DISEASE RESISTANCE 2 C-terminal domain-containing protein</fullName>
    </recommendedName>
</protein>
<gene>
    <name evidence="3" type="ORF">URODEC1_LOCUS17249</name>
</gene>
<evidence type="ECO:0000259" key="2">
    <source>
        <dbReference type="Pfam" id="PF07059"/>
    </source>
</evidence>
<name>A0ABC8WTY5_9POAL</name>
<dbReference type="AlphaFoldDB" id="A0ABC8WTY5"/>
<dbReference type="Proteomes" id="UP001497457">
    <property type="component" value="Chromosome 13rd"/>
</dbReference>
<feature type="domain" description="Protein ENHANCED DISEASE RESISTANCE 2 C-terminal" evidence="2">
    <location>
        <begin position="289"/>
        <end position="530"/>
    </location>
</feature>
<keyword evidence="4" id="KW-1185">Reference proteome</keyword>
<proteinExistence type="predicted"/>
<feature type="compositionally biased region" description="Basic residues" evidence="1">
    <location>
        <begin position="14"/>
        <end position="29"/>
    </location>
</feature>
<feature type="region of interest" description="Disordered" evidence="1">
    <location>
        <begin position="1"/>
        <end position="47"/>
    </location>
</feature>
<dbReference type="EMBL" id="OZ075123">
    <property type="protein sequence ID" value="CAL4915016.1"/>
    <property type="molecule type" value="Genomic_DNA"/>
</dbReference>
<dbReference type="PANTHER" id="PTHR31558">
    <property type="entry name" value="CW14 PROTEIN"/>
    <property type="match status" value="1"/>
</dbReference>
<sequence length="546" mass="62022">MGSCTSKAALEHRRPARYYTRGRRVRSRSRSIMPEAPQSQQLSDSRGRMTGFSMSEIVHVETANRGKSEHSKTYHLTQMQWHHSQRDSKGCSNEDAWFDSVSILEDDSDDEFKSVDGDSSPSSDEDEDQKKQYDSASRFADALSRIGEICRGAPMTLSVEQYLKRDNGDDPGHRRQSLSVCATKCLPASFSFKGLKDKNDTEDDNKESPTPSRLRKLLHSISFNDKMQQLTGGSPAKKKSTVIRVSYKTTSCDGYEDSSELGKSKKYVVRPKVGQTIPCGGEKPTTGCWSRIDPSLFKLRSETFLKDKKKCAAPNYAAYYPIGVDLFACPKKVHHIAQHLDLPQIRTHPKLPSLLIVNIQMPTYPAAMFLGDSDGEGFSLVLYFRISEYYDKEVSEHFKDSIMRFFENESEKVKGFTSESTIMYRDRLKIMAGLVNPDDLQLGSTEKKLVQAYNEKPVLSRPQHNFYEGENYFEVDLDIHRFSYIARKGLDSFRERLKNGILDLGLTIQAQKQEELPEQVLCCVRLNKIEFTNHGQVPTIVTVDEK</sequence>
<evidence type="ECO:0000313" key="3">
    <source>
        <dbReference type="EMBL" id="CAL4915016.1"/>
    </source>
</evidence>
<reference evidence="3" key="1">
    <citation type="submission" date="2024-10" db="EMBL/GenBank/DDBJ databases">
        <authorList>
            <person name="Ryan C."/>
        </authorList>
    </citation>
    <scope>NUCLEOTIDE SEQUENCE [LARGE SCALE GENOMIC DNA]</scope>
</reference>
<dbReference type="Pfam" id="PF07059">
    <property type="entry name" value="EDR2_C"/>
    <property type="match status" value="1"/>
</dbReference>
<feature type="region of interest" description="Disordered" evidence="1">
    <location>
        <begin position="108"/>
        <end position="135"/>
    </location>
</feature>
<dbReference type="PANTHER" id="PTHR31558:SF33">
    <property type="entry name" value="PROTEIN ENHANCED DISEASE RESISTANCE 2 C-TERMINAL DOMAIN-CONTAINING PROTEIN"/>
    <property type="match status" value="1"/>
</dbReference>